<dbReference type="PANTHER" id="PTHR47150">
    <property type="entry name" value="OS12G0169200 PROTEIN"/>
    <property type="match status" value="1"/>
</dbReference>
<organism evidence="1 2">
    <name type="scientific">Dipteronia sinensis</name>
    <dbReference type="NCBI Taxonomy" id="43782"/>
    <lineage>
        <taxon>Eukaryota</taxon>
        <taxon>Viridiplantae</taxon>
        <taxon>Streptophyta</taxon>
        <taxon>Embryophyta</taxon>
        <taxon>Tracheophyta</taxon>
        <taxon>Spermatophyta</taxon>
        <taxon>Magnoliopsida</taxon>
        <taxon>eudicotyledons</taxon>
        <taxon>Gunneridae</taxon>
        <taxon>Pentapetalae</taxon>
        <taxon>rosids</taxon>
        <taxon>malvids</taxon>
        <taxon>Sapindales</taxon>
        <taxon>Sapindaceae</taxon>
        <taxon>Hippocastanoideae</taxon>
        <taxon>Acereae</taxon>
        <taxon>Dipteronia</taxon>
    </lineage>
</organism>
<keyword evidence="2" id="KW-1185">Reference proteome</keyword>
<evidence type="ECO:0008006" key="3">
    <source>
        <dbReference type="Google" id="ProtNLM"/>
    </source>
</evidence>
<dbReference type="AlphaFoldDB" id="A0AAE0E8E1"/>
<protein>
    <recommendedName>
        <fullName evidence="3">Harbinger transposase-derived protein</fullName>
    </recommendedName>
</protein>
<reference evidence="1" key="1">
    <citation type="journal article" date="2023" name="Plant J.">
        <title>Genome sequences and population genomics provide insights into the demographic history, inbreeding, and mutation load of two 'living fossil' tree species of Dipteronia.</title>
        <authorList>
            <person name="Feng Y."/>
            <person name="Comes H.P."/>
            <person name="Chen J."/>
            <person name="Zhu S."/>
            <person name="Lu R."/>
            <person name="Zhang X."/>
            <person name="Li P."/>
            <person name="Qiu J."/>
            <person name="Olsen K.M."/>
            <person name="Qiu Y."/>
        </authorList>
    </citation>
    <scope>NUCLEOTIDE SEQUENCE</scope>
    <source>
        <strain evidence="1">NBL</strain>
    </source>
</reference>
<dbReference type="EMBL" id="JANJYJ010000004">
    <property type="protein sequence ID" value="KAK3218841.1"/>
    <property type="molecule type" value="Genomic_DNA"/>
</dbReference>
<dbReference type="PANTHER" id="PTHR47150:SF7">
    <property type="entry name" value="NUCLEASE"/>
    <property type="match status" value="1"/>
</dbReference>
<proteinExistence type="predicted"/>
<dbReference type="Pfam" id="PF04827">
    <property type="entry name" value="Plant_tran"/>
    <property type="match status" value="1"/>
</dbReference>
<comment type="caution">
    <text evidence="1">The sequence shown here is derived from an EMBL/GenBank/DDBJ whole genome shotgun (WGS) entry which is preliminary data.</text>
</comment>
<sequence length="421" mass="48514">MTHNVVQTTAIHVPIIVSTMLIGKKRPHGGSTHGRRYIHRDRKEHHDLIINDYFKGEHSKYSSEHFRHRFRMDVELFTKLLRAIGNYNDYFTQKVDAVGKDGLSPLQKMIAAVRMLAYGCPADILDKYVQIGESTAIESLKRFCDAVIGVFEKKYLRKPNKDDIARLLQEGEDRGFPGMLGSLDCMHWHWKNCPTAWHGTHTNGFKRVPTLILEVVASKNLWIWHAFFGMAGTNTDITVLDRSPLFDDLINGVAPPCNFEVQGHHYNMGYYLSDGIYPQYATLIQTISQPSSIKEKISAKHQEAARKDVERAFGVLQSRWHIVKGPARMWTARDLGKIIKTCIILHNMIIESEHQQGINPQCWQPHGDEMVEDVHLEHDYTFLVSRMINRMKQVQNKKVHTDLKIDLINHLWDIFGDRQTA</sequence>
<dbReference type="Proteomes" id="UP001281410">
    <property type="component" value="Unassembled WGS sequence"/>
</dbReference>
<evidence type="ECO:0000313" key="1">
    <source>
        <dbReference type="EMBL" id="KAK3218841.1"/>
    </source>
</evidence>
<dbReference type="InterPro" id="IPR006912">
    <property type="entry name" value="Harbinger_derived_prot"/>
</dbReference>
<gene>
    <name evidence="1" type="ORF">Dsin_012811</name>
</gene>
<accession>A0AAE0E8E1</accession>
<evidence type="ECO:0000313" key="2">
    <source>
        <dbReference type="Proteomes" id="UP001281410"/>
    </source>
</evidence>
<name>A0AAE0E8E1_9ROSI</name>